<feature type="transmembrane region" description="Helical" evidence="11">
    <location>
        <begin position="300"/>
        <end position="318"/>
    </location>
</feature>
<feature type="transmembrane region" description="Helical" evidence="11">
    <location>
        <begin position="638"/>
        <end position="658"/>
    </location>
</feature>
<keyword evidence="4" id="KW-1003">Cell membrane</keyword>
<dbReference type="OrthoDB" id="9811798at2"/>
<evidence type="ECO:0000259" key="13">
    <source>
        <dbReference type="Pfam" id="PF00662"/>
    </source>
</evidence>
<evidence type="ECO:0000256" key="5">
    <source>
        <dbReference type="ARBA" id="ARBA00022692"/>
    </source>
</evidence>
<feature type="transmembrane region" description="Helical" evidence="11">
    <location>
        <begin position="324"/>
        <end position="348"/>
    </location>
</feature>
<dbReference type="PANTHER" id="PTHR43373:SF1">
    <property type="entry name" value="NA(+)_H(+) ANTIPORTER SUBUNIT A"/>
    <property type="match status" value="1"/>
</dbReference>
<evidence type="ECO:0000259" key="12">
    <source>
        <dbReference type="Pfam" id="PF00361"/>
    </source>
</evidence>
<feature type="transmembrane region" description="Helical" evidence="11">
    <location>
        <begin position="165"/>
        <end position="187"/>
    </location>
</feature>
<sequence length="957" mass="101005">MSVLIVLALMALLAGAGFAPIAARFGRVQASQTAAAALVAALALLAPLVPEAMSGQVVVASWSWLPEWGLDLAFRFDGLSLLFALLILGIGLLIVLYASYYLPVSDRMGRFLGLLLVFAAGMLGIVLSENILLLLVFWEITSVTSFLLIAYKYEAHDARIAARMALAVTGGGGLAMLAGFLLLGHIAGSFELSDILARGAQIRAHPLYAPTLLLILLGAFTKSAQFPLHFWLPNAMAAPTPVSAYLHSATMVKAGVFLIARLHPALAGTELWFGLVSSVGAATFVYGAYVALLKHDFKGLLAYSTISHLGLITLLFGLDTPLSVVAGVFHIINHAIFKASLFMAAGIIDHECGTRDMRRINGLFKYMPYTATLGIVAAGAMAGVPLLNGFLSKEMFFAETIEHPHFGIHTWVLPVFATIAGMLSVAYSTRFIHDVFFNGEPINLPRSPHEPPRWMRFPVEILVLLCVAVGIAPQLSVGPLLDAAAGAALLGKLPHFELAVWHGFSLPLVMSFVALAAGIVYYVNRRFLFELHERYLPDLQSPVAFERVYQAMTAVAGKVMALVDSGAPRRYLAPLLVFAIALGLWAYWSAHLTGVSLALAGTAAGAPAGPVVQALALAGLAALAAGCLGVVACHRQRLLAIIFMSVVGLVVSMTFVLLSAPDLALTQISVEVVTIVVMLLALRFLPARAEAAEPRGRRLRDMALAGLAGGGVAALSYAMLTRPFETISNFYLANAVPGGGGANAVNVILVDFRGFDTLGEITVLAMAALGAHALVSGLRLSPYAGSASREADRHPIMLAMLVRPLLPLALAVSLYILLRGHNLPGGGFIAGLVTSVALILQYIACGIDFGRARLPLDQPRLIAAGLAIAGATGAASWLFGAPFLTSAHGHVHLPLIGDVELASAMLFDLGVYLVVVGGTLLVLTELGALSRRELGAEGPTQEPVSQKPATREPASWS</sequence>
<evidence type="ECO:0000259" key="14">
    <source>
        <dbReference type="Pfam" id="PF04039"/>
    </source>
</evidence>
<feature type="transmembrane region" description="Helical" evidence="11">
    <location>
        <begin position="133"/>
        <end position="153"/>
    </location>
</feature>
<feature type="transmembrane region" description="Helical" evidence="11">
    <location>
        <begin position="901"/>
        <end position="923"/>
    </location>
</feature>
<evidence type="ECO:0000256" key="7">
    <source>
        <dbReference type="ARBA" id="ARBA00023065"/>
    </source>
</evidence>
<dbReference type="InterPro" id="IPR046806">
    <property type="entry name" value="MrpA_C/MbhE"/>
</dbReference>
<dbReference type="Pfam" id="PF20501">
    <property type="entry name" value="MbhE"/>
    <property type="match status" value="1"/>
</dbReference>
<keyword evidence="6 11" id="KW-1133">Transmembrane helix</keyword>
<dbReference type="InterPro" id="IPR001516">
    <property type="entry name" value="Proton_antipo_N"/>
</dbReference>
<keyword evidence="2" id="KW-0813">Transport</keyword>
<dbReference type="RefSeq" id="WP_150098441.1">
    <property type="nucleotide sequence ID" value="NZ_VWPL01000032.1"/>
</dbReference>
<dbReference type="PRINTS" id="PR01434">
    <property type="entry name" value="NADHDHGNASE5"/>
</dbReference>
<evidence type="ECO:0000256" key="11">
    <source>
        <dbReference type="SAM" id="Phobius"/>
    </source>
</evidence>
<comment type="caution">
    <text evidence="17">The sequence shown here is derived from an EMBL/GenBank/DDBJ whole genome shotgun (WGS) entry which is preliminary data.</text>
</comment>
<dbReference type="Pfam" id="PF00662">
    <property type="entry name" value="Proton_antipo_N"/>
    <property type="match status" value="1"/>
</dbReference>
<feature type="transmembrane region" description="Helical" evidence="11">
    <location>
        <begin position="702"/>
        <end position="720"/>
    </location>
</feature>
<evidence type="ECO:0000256" key="3">
    <source>
        <dbReference type="ARBA" id="ARBA00022449"/>
    </source>
</evidence>
<dbReference type="Pfam" id="PF13244">
    <property type="entry name" value="MbhD"/>
    <property type="match status" value="1"/>
</dbReference>
<accession>A0A5M6HQV6</accession>
<feature type="domain" description="Na+/H+ antiporter MnhB subunit-related protein" evidence="14">
    <location>
        <begin position="797"/>
        <end position="920"/>
    </location>
</feature>
<feature type="domain" description="NADH-Ubiquinone oxidoreductase (complex I) chain 5 N-terminal" evidence="13">
    <location>
        <begin position="68"/>
        <end position="111"/>
    </location>
</feature>
<evidence type="ECO:0000259" key="15">
    <source>
        <dbReference type="Pfam" id="PF13244"/>
    </source>
</evidence>
<dbReference type="Pfam" id="PF00361">
    <property type="entry name" value="Proton_antipo_M"/>
    <property type="match status" value="1"/>
</dbReference>
<feature type="domain" description="NADH:quinone oxidoreductase/Mrp antiporter transmembrane" evidence="12">
    <location>
        <begin position="128"/>
        <end position="403"/>
    </location>
</feature>
<organism evidence="17 18">
    <name type="scientific">Blastochloris sulfoviridis</name>
    <dbReference type="NCBI Taxonomy" id="50712"/>
    <lineage>
        <taxon>Bacteria</taxon>
        <taxon>Pseudomonadati</taxon>
        <taxon>Pseudomonadota</taxon>
        <taxon>Alphaproteobacteria</taxon>
        <taxon>Hyphomicrobiales</taxon>
        <taxon>Blastochloridaceae</taxon>
        <taxon>Blastochloris</taxon>
    </lineage>
</organism>
<evidence type="ECO:0000256" key="1">
    <source>
        <dbReference type="ARBA" id="ARBA00004651"/>
    </source>
</evidence>
<proteinExistence type="predicted"/>
<keyword evidence="3" id="KW-0050">Antiport</keyword>
<evidence type="ECO:0000256" key="4">
    <source>
        <dbReference type="ARBA" id="ARBA00022475"/>
    </source>
</evidence>
<feature type="transmembrane region" description="Helical" evidence="11">
    <location>
        <begin position="369"/>
        <end position="391"/>
    </location>
</feature>
<evidence type="ECO:0000256" key="10">
    <source>
        <dbReference type="SAM" id="MobiDB-lite"/>
    </source>
</evidence>
<dbReference type="GO" id="GO:0015297">
    <property type="term" value="F:antiporter activity"/>
    <property type="evidence" value="ECO:0007669"/>
    <property type="project" value="UniProtKB-KW"/>
</dbReference>
<keyword evidence="18" id="KW-1185">Reference proteome</keyword>
<keyword evidence="5 9" id="KW-0812">Transmembrane</keyword>
<protein>
    <submittedName>
        <fullName evidence="17">Monovalent cation/H+ antiporter subunit A</fullName>
    </submittedName>
</protein>
<dbReference type="GO" id="GO:0005886">
    <property type="term" value="C:plasma membrane"/>
    <property type="evidence" value="ECO:0007669"/>
    <property type="project" value="UniProtKB-SubCell"/>
</dbReference>
<dbReference type="Proteomes" id="UP000323886">
    <property type="component" value="Unassembled WGS sequence"/>
</dbReference>
<evidence type="ECO:0000256" key="8">
    <source>
        <dbReference type="ARBA" id="ARBA00023136"/>
    </source>
</evidence>
<feature type="domain" description="MrpA C-terminal/MbhE" evidence="16">
    <location>
        <begin position="697"/>
        <end position="779"/>
    </location>
</feature>
<feature type="transmembrane region" description="Helical" evidence="11">
    <location>
        <begin position="272"/>
        <end position="293"/>
    </location>
</feature>
<evidence type="ECO:0000256" key="6">
    <source>
        <dbReference type="ARBA" id="ARBA00022989"/>
    </source>
</evidence>
<feature type="transmembrane region" description="Helical" evidence="11">
    <location>
        <begin position="109"/>
        <end position="127"/>
    </location>
</feature>
<comment type="subcellular location">
    <subcellularLocation>
        <location evidence="1">Cell membrane</location>
        <topology evidence="1">Multi-pass membrane protein</topology>
    </subcellularLocation>
    <subcellularLocation>
        <location evidence="9">Membrane</location>
        <topology evidence="9">Multi-pass membrane protein</topology>
    </subcellularLocation>
</comment>
<feature type="transmembrane region" description="Helical" evidence="11">
    <location>
        <begin position="79"/>
        <end position="102"/>
    </location>
</feature>
<evidence type="ECO:0000313" key="17">
    <source>
        <dbReference type="EMBL" id="KAA5598107.1"/>
    </source>
</evidence>
<evidence type="ECO:0000259" key="16">
    <source>
        <dbReference type="Pfam" id="PF20501"/>
    </source>
</evidence>
<dbReference type="PANTHER" id="PTHR43373">
    <property type="entry name" value="NA(+)/H(+) ANTIPORTER SUBUNIT"/>
    <property type="match status" value="1"/>
</dbReference>
<feature type="transmembrane region" description="Helical" evidence="11">
    <location>
        <begin position="499"/>
        <end position="523"/>
    </location>
</feature>
<feature type="transmembrane region" description="Helical" evidence="11">
    <location>
        <begin position="571"/>
        <end position="590"/>
    </location>
</feature>
<keyword evidence="8 11" id="KW-0472">Membrane</keyword>
<dbReference type="InterPro" id="IPR001750">
    <property type="entry name" value="ND/Mrp_TM"/>
</dbReference>
<dbReference type="InterPro" id="IPR007182">
    <property type="entry name" value="MnhB"/>
</dbReference>
<keyword evidence="7" id="KW-0406">Ion transport</keyword>
<feature type="transmembrane region" description="Helical" evidence="11">
    <location>
        <begin position="207"/>
        <end position="232"/>
    </location>
</feature>
<dbReference type="Pfam" id="PF04039">
    <property type="entry name" value="MnhB"/>
    <property type="match status" value="1"/>
</dbReference>
<dbReference type="AlphaFoldDB" id="A0A5M6HQV6"/>
<dbReference type="InterPro" id="IPR050616">
    <property type="entry name" value="CPA3_Na-H_Antiporter_A"/>
</dbReference>
<dbReference type="NCBIfam" id="NF009288">
    <property type="entry name" value="PRK12648.1"/>
    <property type="match status" value="1"/>
</dbReference>
<feature type="transmembrane region" description="Helical" evidence="11">
    <location>
        <begin position="828"/>
        <end position="849"/>
    </location>
</feature>
<feature type="transmembrane region" description="Helical" evidence="11">
    <location>
        <begin position="796"/>
        <end position="816"/>
    </location>
</feature>
<feature type="transmembrane region" description="Helical" evidence="11">
    <location>
        <begin position="244"/>
        <end position="266"/>
    </location>
</feature>
<feature type="transmembrane region" description="Helical" evidence="11">
    <location>
        <begin position="757"/>
        <end position="775"/>
    </location>
</feature>
<feature type="transmembrane region" description="Helical" evidence="11">
    <location>
        <begin position="664"/>
        <end position="682"/>
    </location>
</feature>
<feature type="domain" description="MrpA C-terminal/MbhD" evidence="15">
    <location>
        <begin position="623"/>
        <end position="686"/>
    </location>
</feature>
<feature type="transmembrane region" description="Helical" evidence="11">
    <location>
        <begin position="454"/>
        <end position="472"/>
    </location>
</feature>
<dbReference type="EMBL" id="VWPL01000032">
    <property type="protein sequence ID" value="KAA5598107.1"/>
    <property type="molecule type" value="Genomic_DNA"/>
</dbReference>
<evidence type="ECO:0000256" key="9">
    <source>
        <dbReference type="RuleBase" id="RU000320"/>
    </source>
</evidence>
<dbReference type="InterPro" id="IPR025383">
    <property type="entry name" value="MrpA_C/MbhD"/>
</dbReference>
<feature type="transmembrane region" description="Helical" evidence="11">
    <location>
        <begin position="610"/>
        <end position="631"/>
    </location>
</feature>
<feature type="transmembrane region" description="Helical" evidence="11">
    <location>
        <begin position="861"/>
        <end position="881"/>
    </location>
</feature>
<name>A0A5M6HQV6_9HYPH</name>
<gene>
    <name evidence="17" type="ORF">F1193_14115</name>
</gene>
<reference evidence="17 18" key="1">
    <citation type="submission" date="2019-09" db="EMBL/GenBank/DDBJ databases">
        <title>Draft Whole-Genome sequence of Blastochloris sulfoviridis DSM 729.</title>
        <authorList>
            <person name="Meyer T.E."/>
            <person name="Kyndt J.A."/>
        </authorList>
    </citation>
    <scope>NUCLEOTIDE SEQUENCE [LARGE SCALE GENOMIC DNA]</scope>
    <source>
        <strain evidence="17 18">DSM 729</strain>
    </source>
</reference>
<dbReference type="GO" id="GO:0006811">
    <property type="term" value="P:monoatomic ion transport"/>
    <property type="evidence" value="ECO:0007669"/>
    <property type="project" value="UniProtKB-KW"/>
</dbReference>
<evidence type="ECO:0000313" key="18">
    <source>
        <dbReference type="Proteomes" id="UP000323886"/>
    </source>
</evidence>
<feature type="region of interest" description="Disordered" evidence="10">
    <location>
        <begin position="934"/>
        <end position="957"/>
    </location>
</feature>
<feature type="transmembrane region" description="Helical" evidence="11">
    <location>
        <begin position="411"/>
        <end position="433"/>
    </location>
</feature>
<evidence type="ECO:0000256" key="2">
    <source>
        <dbReference type="ARBA" id="ARBA00022448"/>
    </source>
</evidence>